<dbReference type="Proteomes" id="UP001431019">
    <property type="component" value="Unassembled WGS sequence"/>
</dbReference>
<accession>A0ABS8K6L5</accession>
<evidence type="ECO:0000256" key="6">
    <source>
        <dbReference type="ARBA" id="ARBA00022989"/>
    </source>
</evidence>
<dbReference type="Gene3D" id="1.10.3720.10">
    <property type="entry name" value="MetI-like"/>
    <property type="match status" value="1"/>
</dbReference>
<dbReference type="InterPro" id="IPR035906">
    <property type="entry name" value="MetI-like_sf"/>
</dbReference>
<keyword evidence="6 8" id="KW-1133">Transmembrane helix</keyword>
<dbReference type="NCBIfam" id="TIGR01726">
    <property type="entry name" value="HEQRo_perm_3TM"/>
    <property type="match status" value="1"/>
</dbReference>
<dbReference type="PANTHER" id="PTHR30614">
    <property type="entry name" value="MEMBRANE COMPONENT OF AMINO ACID ABC TRANSPORTER"/>
    <property type="match status" value="1"/>
</dbReference>
<keyword evidence="7 8" id="KW-0472">Membrane</keyword>
<comment type="similarity">
    <text evidence="2">Belongs to the binding-protein-dependent transport system permease family. HisMQ subfamily.</text>
</comment>
<evidence type="ECO:0000256" key="5">
    <source>
        <dbReference type="ARBA" id="ARBA00022692"/>
    </source>
</evidence>
<proteinExistence type="inferred from homology"/>
<feature type="transmembrane region" description="Helical" evidence="8">
    <location>
        <begin position="20"/>
        <end position="41"/>
    </location>
</feature>
<feature type="transmembrane region" description="Helical" evidence="8">
    <location>
        <begin position="53"/>
        <end position="74"/>
    </location>
</feature>
<dbReference type="CDD" id="cd06261">
    <property type="entry name" value="TM_PBP2"/>
    <property type="match status" value="1"/>
</dbReference>
<organism evidence="10 11">
    <name type="scientific">Paraburkholderia sejongensis</name>
    <dbReference type="NCBI Taxonomy" id="2886946"/>
    <lineage>
        <taxon>Bacteria</taxon>
        <taxon>Pseudomonadati</taxon>
        <taxon>Pseudomonadota</taxon>
        <taxon>Betaproteobacteria</taxon>
        <taxon>Burkholderiales</taxon>
        <taxon>Burkholderiaceae</taxon>
        <taxon>Paraburkholderia</taxon>
    </lineage>
</organism>
<dbReference type="InterPro" id="IPR043429">
    <property type="entry name" value="ArtM/GltK/GlnP/TcyL/YhdX-like"/>
</dbReference>
<keyword evidence="3 8" id="KW-0813">Transport</keyword>
<evidence type="ECO:0000313" key="11">
    <source>
        <dbReference type="Proteomes" id="UP001431019"/>
    </source>
</evidence>
<name>A0ABS8K6L5_9BURK</name>
<dbReference type="PROSITE" id="PS50928">
    <property type="entry name" value="ABC_TM1"/>
    <property type="match status" value="1"/>
</dbReference>
<dbReference type="PANTHER" id="PTHR30614:SF34">
    <property type="entry name" value="BLR6398 PROTEIN"/>
    <property type="match status" value="1"/>
</dbReference>
<dbReference type="InterPro" id="IPR000515">
    <property type="entry name" value="MetI-like"/>
</dbReference>
<keyword evidence="11" id="KW-1185">Reference proteome</keyword>
<protein>
    <submittedName>
        <fullName evidence="10">Amino acid ABC transporter permease</fullName>
    </submittedName>
</protein>
<feature type="domain" description="ABC transmembrane type-1" evidence="9">
    <location>
        <begin position="17"/>
        <end position="205"/>
    </location>
</feature>
<evidence type="ECO:0000256" key="1">
    <source>
        <dbReference type="ARBA" id="ARBA00004429"/>
    </source>
</evidence>
<evidence type="ECO:0000256" key="7">
    <source>
        <dbReference type="ARBA" id="ARBA00023136"/>
    </source>
</evidence>
<dbReference type="RefSeq" id="WP_230513822.1">
    <property type="nucleotide sequence ID" value="NZ_JAJITD010000032.1"/>
</dbReference>
<keyword evidence="5 8" id="KW-0812">Transmembrane</keyword>
<evidence type="ECO:0000256" key="8">
    <source>
        <dbReference type="RuleBase" id="RU363032"/>
    </source>
</evidence>
<evidence type="ECO:0000256" key="3">
    <source>
        <dbReference type="ARBA" id="ARBA00022448"/>
    </source>
</evidence>
<evidence type="ECO:0000313" key="10">
    <source>
        <dbReference type="EMBL" id="MCC8397569.1"/>
    </source>
</evidence>
<keyword evidence="4" id="KW-1003">Cell membrane</keyword>
<dbReference type="EMBL" id="JAJITD010000032">
    <property type="protein sequence ID" value="MCC8397569.1"/>
    <property type="molecule type" value="Genomic_DNA"/>
</dbReference>
<dbReference type="SUPFAM" id="SSF161098">
    <property type="entry name" value="MetI-like"/>
    <property type="match status" value="1"/>
</dbReference>
<feature type="transmembrane region" description="Helical" evidence="8">
    <location>
        <begin position="186"/>
        <end position="205"/>
    </location>
</feature>
<reference evidence="10 11" key="1">
    <citation type="submission" date="2021-11" db="EMBL/GenBank/DDBJ databases">
        <authorList>
            <person name="Oh E.-T."/>
            <person name="Kim S.-B."/>
        </authorList>
    </citation>
    <scope>NUCLEOTIDE SEQUENCE [LARGE SCALE GENOMIC DNA]</scope>
    <source>
        <strain evidence="10 11">MMS20-SJTR3</strain>
    </source>
</reference>
<sequence>MVEFTLWDIARNLLLAARWTLLLSVIAFVGGGLVGLLLLRLRVSPLAWLRRVVVLYVEVFQGTPLLMQLFLTFFGLPLLGIDVSPWTAAAVTLTLYTSAYLVDIWRGCVEAVPRGQWAAGASLGMTFGQQLLFIVWPQALKIAVAPTVGFLVQVVKSTALASIIGFAELTKTGTMITNAAFRPFPIYAMVAMIYFAMCFPLTWYARVLERRRGVGGMDRR</sequence>
<dbReference type="InterPro" id="IPR010065">
    <property type="entry name" value="AA_ABC_transptr_permease_3TM"/>
</dbReference>
<dbReference type="Pfam" id="PF00528">
    <property type="entry name" value="BPD_transp_1"/>
    <property type="match status" value="1"/>
</dbReference>
<comment type="subcellular location">
    <subcellularLocation>
        <location evidence="1">Cell inner membrane</location>
        <topology evidence="1">Multi-pass membrane protein</topology>
    </subcellularLocation>
    <subcellularLocation>
        <location evidence="8">Cell membrane</location>
        <topology evidence="8">Multi-pass membrane protein</topology>
    </subcellularLocation>
</comment>
<evidence type="ECO:0000256" key="4">
    <source>
        <dbReference type="ARBA" id="ARBA00022475"/>
    </source>
</evidence>
<comment type="caution">
    <text evidence="10">The sequence shown here is derived from an EMBL/GenBank/DDBJ whole genome shotgun (WGS) entry which is preliminary data.</text>
</comment>
<evidence type="ECO:0000256" key="2">
    <source>
        <dbReference type="ARBA" id="ARBA00010072"/>
    </source>
</evidence>
<gene>
    <name evidence="10" type="ORF">LJ656_34015</name>
</gene>
<evidence type="ECO:0000259" key="9">
    <source>
        <dbReference type="PROSITE" id="PS50928"/>
    </source>
</evidence>